<dbReference type="EMBL" id="CP011034">
    <property type="protein sequence ID" value="ALS32743.1"/>
    <property type="molecule type" value="Genomic_DNA"/>
</dbReference>
<evidence type="ECO:0000313" key="3">
    <source>
        <dbReference type="Proteomes" id="UP000065261"/>
    </source>
</evidence>
<gene>
    <name evidence="2" type="ORF">PTRA_a1545</name>
</gene>
<dbReference type="Proteomes" id="UP000065261">
    <property type="component" value="Chromosome I"/>
</dbReference>
<name>A0A0U2WCC6_9GAMM</name>
<evidence type="ECO:0000256" key="1">
    <source>
        <dbReference type="SAM" id="Phobius"/>
    </source>
</evidence>
<keyword evidence="1" id="KW-0812">Transmembrane</keyword>
<dbReference type="KEGG" id="ptn:PTRA_a1545"/>
<keyword evidence="1" id="KW-0472">Membrane</keyword>
<keyword evidence="1" id="KW-1133">Transmembrane helix</keyword>
<dbReference type="AlphaFoldDB" id="A0A0U2WCC6"/>
<evidence type="ECO:0000313" key="2">
    <source>
        <dbReference type="EMBL" id="ALS32743.1"/>
    </source>
</evidence>
<sequence length="41" mass="4489">MPAIDFYSFSDVIHNSTPLLQFVAVLNTVAAWLSIPVLAVK</sequence>
<protein>
    <submittedName>
        <fullName evidence="2">Uncharacterized protein</fullName>
    </submittedName>
</protein>
<feature type="transmembrane region" description="Helical" evidence="1">
    <location>
        <begin position="20"/>
        <end position="40"/>
    </location>
</feature>
<reference evidence="2 3" key="1">
    <citation type="submission" date="2015-03" db="EMBL/GenBank/DDBJ databases">
        <authorList>
            <person name="Murphy D."/>
        </authorList>
    </citation>
    <scope>NUCLEOTIDE SEQUENCE [LARGE SCALE GENOMIC DNA]</scope>
    <source>
        <strain evidence="2 3">KMM 520</strain>
    </source>
</reference>
<organism evidence="2">
    <name type="scientific">Pseudoalteromonas translucida KMM 520</name>
    <dbReference type="NCBI Taxonomy" id="1315283"/>
    <lineage>
        <taxon>Bacteria</taxon>
        <taxon>Pseudomonadati</taxon>
        <taxon>Pseudomonadota</taxon>
        <taxon>Gammaproteobacteria</taxon>
        <taxon>Alteromonadales</taxon>
        <taxon>Pseudoalteromonadaceae</taxon>
        <taxon>Pseudoalteromonas</taxon>
    </lineage>
</organism>
<proteinExistence type="predicted"/>
<accession>A0A0U2WCC6</accession>